<organism evidence="1 2">
    <name type="scientific">Cytobacillus solani</name>
    <dbReference type="NCBI Taxonomy" id="1637975"/>
    <lineage>
        <taxon>Bacteria</taxon>
        <taxon>Bacillati</taxon>
        <taxon>Bacillota</taxon>
        <taxon>Bacilli</taxon>
        <taxon>Bacillales</taxon>
        <taxon>Bacillaceae</taxon>
        <taxon>Cytobacillus</taxon>
    </lineage>
</organism>
<dbReference type="Proteomes" id="UP000050996">
    <property type="component" value="Unassembled WGS sequence"/>
</dbReference>
<dbReference type="PATRIC" id="fig|1637975.4.peg.3744"/>
<comment type="caution">
    <text evidence="1">The sequence shown here is derived from an EMBL/GenBank/DDBJ whole genome shotgun (WGS) entry which is preliminary data.</text>
</comment>
<evidence type="ECO:0000313" key="1">
    <source>
        <dbReference type="EMBL" id="KQL20459.1"/>
    </source>
</evidence>
<evidence type="ECO:0000313" key="2">
    <source>
        <dbReference type="Proteomes" id="UP000050996"/>
    </source>
</evidence>
<sequence length="197" mass="23644">MKQLNERQERILLSLKKLDFLNRDQLMKLHRLGKKRNANRILHDLSYYLSSFREGYQAIYYLNKEGREYVNSQKVRKKNSFVNHVLMRNDFYIFMGFPHEWINEAKVKDSKYSVVCDAWFKKGGLYHILEVDHTQKMKENKVKVAEYKNLYKSGEMAAHFGYFPKLIWITTTELRRKQLTELCKGLPCTVYTISDIR</sequence>
<dbReference type="AlphaFoldDB" id="A0A0Q3VID4"/>
<gene>
    <name evidence="1" type="ORF">AN957_18930</name>
</gene>
<name>A0A0Q3VID4_9BACI</name>
<dbReference type="InterPro" id="IPR025855">
    <property type="entry name" value="Replic_Relax"/>
</dbReference>
<accession>A0A0Q3VID4</accession>
<protein>
    <recommendedName>
        <fullName evidence="3">Replication-relaxation</fullName>
    </recommendedName>
</protein>
<proteinExistence type="predicted"/>
<dbReference type="Pfam" id="PF13814">
    <property type="entry name" value="Replic_Relax"/>
    <property type="match status" value="1"/>
</dbReference>
<evidence type="ECO:0008006" key="3">
    <source>
        <dbReference type="Google" id="ProtNLM"/>
    </source>
</evidence>
<reference evidence="1 2" key="1">
    <citation type="submission" date="2015-09" db="EMBL/GenBank/DDBJ databases">
        <title>Genome sequencing project for genomic taxonomy and phylogenomics of Bacillus-like bacteria.</title>
        <authorList>
            <person name="Liu B."/>
            <person name="Wang J."/>
            <person name="Zhu Y."/>
            <person name="Liu G."/>
            <person name="Chen Q."/>
            <person name="Chen Z."/>
            <person name="Lan J."/>
            <person name="Che J."/>
            <person name="Ge C."/>
            <person name="Shi H."/>
            <person name="Pan Z."/>
            <person name="Liu X."/>
        </authorList>
    </citation>
    <scope>NUCLEOTIDE SEQUENCE [LARGE SCALE GENOMIC DNA]</scope>
    <source>
        <strain evidence="1 2">FJAT-18043</strain>
    </source>
</reference>
<keyword evidence="2" id="KW-1185">Reference proteome</keyword>
<dbReference type="EMBL" id="LJIX01000006">
    <property type="protein sequence ID" value="KQL20459.1"/>
    <property type="molecule type" value="Genomic_DNA"/>
</dbReference>